<sequence length="81" mass="8888">MAWQCHVNNDVNGVDRLKLQPWCLCLHLSVLSSSVQDVVDVRSRPAVVIALRRVSSTSASPRLKPTTSPSPNRVLRVSVPS</sequence>
<organism evidence="2">
    <name type="scientific">Brassica cretica</name>
    <name type="common">Mustard</name>
    <dbReference type="NCBI Taxonomy" id="69181"/>
    <lineage>
        <taxon>Eukaryota</taxon>
        <taxon>Viridiplantae</taxon>
        <taxon>Streptophyta</taxon>
        <taxon>Embryophyta</taxon>
        <taxon>Tracheophyta</taxon>
        <taxon>Spermatophyta</taxon>
        <taxon>Magnoliopsida</taxon>
        <taxon>eudicotyledons</taxon>
        <taxon>Gunneridae</taxon>
        <taxon>Pentapetalae</taxon>
        <taxon>rosids</taxon>
        <taxon>malvids</taxon>
        <taxon>Brassicales</taxon>
        <taxon>Brassicaceae</taxon>
        <taxon>Brassiceae</taxon>
        <taxon>Brassica</taxon>
    </lineage>
</organism>
<dbReference type="AlphaFoldDB" id="A0A8S9M318"/>
<accession>A0A8S9M318</accession>
<reference evidence="2" key="1">
    <citation type="submission" date="2019-12" db="EMBL/GenBank/DDBJ databases">
        <title>Genome sequencing and annotation of Brassica cretica.</title>
        <authorList>
            <person name="Studholme D.J."/>
            <person name="Sarris P.F."/>
        </authorList>
    </citation>
    <scope>NUCLEOTIDE SEQUENCE</scope>
    <source>
        <strain evidence="2">PFS-102/07</strain>
        <tissue evidence="2">Leaf</tissue>
    </source>
</reference>
<protein>
    <submittedName>
        <fullName evidence="2">Uncharacterized protein</fullName>
    </submittedName>
</protein>
<name>A0A8S9M318_BRACR</name>
<comment type="caution">
    <text evidence="2">The sequence shown here is derived from an EMBL/GenBank/DDBJ whole genome shotgun (WGS) entry which is preliminary data.</text>
</comment>
<evidence type="ECO:0000256" key="1">
    <source>
        <dbReference type="SAM" id="MobiDB-lite"/>
    </source>
</evidence>
<gene>
    <name evidence="2" type="ORF">F2Q70_00009893</name>
</gene>
<proteinExistence type="predicted"/>
<feature type="compositionally biased region" description="Polar residues" evidence="1">
    <location>
        <begin position="58"/>
        <end position="71"/>
    </location>
</feature>
<dbReference type="EMBL" id="QGKY02000089">
    <property type="protein sequence ID" value="KAF2612727.1"/>
    <property type="molecule type" value="Genomic_DNA"/>
</dbReference>
<feature type="region of interest" description="Disordered" evidence="1">
    <location>
        <begin position="58"/>
        <end position="81"/>
    </location>
</feature>
<evidence type="ECO:0000313" key="2">
    <source>
        <dbReference type="EMBL" id="KAF2612727.1"/>
    </source>
</evidence>